<feature type="compositionally biased region" description="Low complexity" evidence="1">
    <location>
        <begin position="12"/>
        <end position="21"/>
    </location>
</feature>
<feature type="region of interest" description="Disordered" evidence="1">
    <location>
        <begin position="1"/>
        <end position="21"/>
    </location>
</feature>
<accession>A0ABD1X8V1</accession>
<evidence type="ECO:0000313" key="3">
    <source>
        <dbReference type="Proteomes" id="UP001604277"/>
    </source>
</evidence>
<organism evidence="2 3">
    <name type="scientific">Forsythia ovata</name>
    <dbReference type="NCBI Taxonomy" id="205694"/>
    <lineage>
        <taxon>Eukaryota</taxon>
        <taxon>Viridiplantae</taxon>
        <taxon>Streptophyta</taxon>
        <taxon>Embryophyta</taxon>
        <taxon>Tracheophyta</taxon>
        <taxon>Spermatophyta</taxon>
        <taxon>Magnoliopsida</taxon>
        <taxon>eudicotyledons</taxon>
        <taxon>Gunneridae</taxon>
        <taxon>Pentapetalae</taxon>
        <taxon>asterids</taxon>
        <taxon>lamiids</taxon>
        <taxon>Lamiales</taxon>
        <taxon>Oleaceae</taxon>
        <taxon>Forsythieae</taxon>
        <taxon>Forsythia</taxon>
    </lineage>
</organism>
<gene>
    <name evidence="2" type="ORF">Fot_03140</name>
</gene>
<keyword evidence="3" id="KW-1185">Reference proteome</keyword>
<name>A0ABD1X8V1_9LAMI</name>
<comment type="caution">
    <text evidence="2">The sequence shown here is derived from an EMBL/GenBank/DDBJ whole genome shotgun (WGS) entry which is preliminary data.</text>
</comment>
<dbReference type="AlphaFoldDB" id="A0ABD1X8V1"/>
<dbReference type="Proteomes" id="UP001604277">
    <property type="component" value="Unassembled WGS sequence"/>
</dbReference>
<reference evidence="3" key="1">
    <citation type="submission" date="2024-07" db="EMBL/GenBank/DDBJ databases">
        <title>Two chromosome-level genome assemblies of Korean endemic species Abeliophyllum distichum and Forsythia ovata (Oleaceae).</title>
        <authorList>
            <person name="Jang H."/>
        </authorList>
    </citation>
    <scope>NUCLEOTIDE SEQUENCE [LARGE SCALE GENOMIC DNA]</scope>
</reference>
<evidence type="ECO:0000313" key="2">
    <source>
        <dbReference type="EMBL" id="KAL2558401.1"/>
    </source>
</evidence>
<dbReference type="EMBL" id="JBFOLJ010000001">
    <property type="protein sequence ID" value="KAL2558401.1"/>
    <property type="molecule type" value="Genomic_DNA"/>
</dbReference>
<proteinExistence type="predicted"/>
<evidence type="ECO:0000256" key="1">
    <source>
        <dbReference type="SAM" id="MobiDB-lite"/>
    </source>
</evidence>
<protein>
    <submittedName>
        <fullName evidence="2">Uncharacterized protein</fullName>
    </submittedName>
</protein>
<sequence length="162" mass="18104">MNRSVYPPTPSGGPSSQAASSGRPLLHSFLRFVMSRVREQQALTLALTAGLAFNFNGLPTKNQKKGSFNSPWSRRKRLSEMVHEQCGLLVAIALADMHECEIKKHCRKKLKSQFGIGNSNEQKIQYQPRSAFRFFIASESKAAHRSNRVPTMHFLGRESGTA</sequence>